<dbReference type="PANTHER" id="PTHR36173:SF2">
    <property type="entry name" value="RIBONUCLEASE VAPC16"/>
    <property type="match status" value="1"/>
</dbReference>
<gene>
    <name evidence="2" type="ORF">GCM10017083_27070</name>
</gene>
<dbReference type="Pfam" id="PF01850">
    <property type="entry name" value="PIN"/>
    <property type="match status" value="1"/>
</dbReference>
<dbReference type="PANTHER" id="PTHR36173">
    <property type="entry name" value="RIBONUCLEASE VAPC16-RELATED"/>
    <property type="match status" value="1"/>
</dbReference>
<reference evidence="2" key="1">
    <citation type="journal article" date="2014" name="Int. J. Syst. Evol. Microbiol.">
        <title>Complete genome sequence of Corynebacterium casei LMG S-19264T (=DSM 44701T), isolated from a smear-ripened cheese.</title>
        <authorList>
            <consortium name="US DOE Joint Genome Institute (JGI-PGF)"/>
            <person name="Walter F."/>
            <person name="Albersmeier A."/>
            <person name="Kalinowski J."/>
            <person name="Ruckert C."/>
        </authorList>
    </citation>
    <scope>NUCLEOTIDE SEQUENCE</scope>
    <source>
        <strain evidence="2">KCTC 42651</strain>
    </source>
</reference>
<organism evidence="2 3">
    <name type="scientific">Thalassobaculum fulvum</name>
    <dbReference type="NCBI Taxonomy" id="1633335"/>
    <lineage>
        <taxon>Bacteria</taxon>
        <taxon>Pseudomonadati</taxon>
        <taxon>Pseudomonadota</taxon>
        <taxon>Alphaproteobacteria</taxon>
        <taxon>Rhodospirillales</taxon>
        <taxon>Thalassobaculaceae</taxon>
        <taxon>Thalassobaculum</taxon>
    </lineage>
</organism>
<reference evidence="2" key="2">
    <citation type="submission" date="2020-09" db="EMBL/GenBank/DDBJ databases">
        <authorList>
            <person name="Sun Q."/>
            <person name="Kim S."/>
        </authorList>
    </citation>
    <scope>NUCLEOTIDE SEQUENCE</scope>
    <source>
        <strain evidence="2">KCTC 42651</strain>
    </source>
</reference>
<comment type="caution">
    <text evidence="2">The sequence shown here is derived from an EMBL/GenBank/DDBJ whole genome shotgun (WGS) entry which is preliminary data.</text>
</comment>
<dbReference type="CDD" id="cd09872">
    <property type="entry name" value="PIN_Sll0205-like"/>
    <property type="match status" value="1"/>
</dbReference>
<dbReference type="EMBL" id="BMZS01000005">
    <property type="protein sequence ID" value="GHD51999.1"/>
    <property type="molecule type" value="Genomic_DNA"/>
</dbReference>
<feature type="domain" description="PIN" evidence="1">
    <location>
        <begin position="4"/>
        <end position="122"/>
    </location>
</feature>
<dbReference type="AlphaFoldDB" id="A0A918XSA4"/>
<dbReference type="RefSeq" id="WP_189990393.1">
    <property type="nucleotide sequence ID" value="NZ_BMZS01000005.1"/>
</dbReference>
<name>A0A918XSA4_9PROT</name>
<protein>
    <submittedName>
        <fullName evidence="2">Twitching motility protein PilT</fullName>
    </submittedName>
</protein>
<dbReference type="InterPro" id="IPR002716">
    <property type="entry name" value="PIN_dom"/>
</dbReference>
<dbReference type="InterPro" id="IPR041705">
    <property type="entry name" value="PIN_Sll0205"/>
</dbReference>
<evidence type="ECO:0000313" key="3">
    <source>
        <dbReference type="Proteomes" id="UP000630353"/>
    </source>
</evidence>
<dbReference type="InterPro" id="IPR029060">
    <property type="entry name" value="PIN-like_dom_sf"/>
</dbReference>
<sequence>MKLLLDTHVLLWAAGEPERLSVEARSLLENPANQLLFSAVSLWEVAIKNDLGRDDFKVDPRVLRRGLIDNDYAEVPVLGEHALQIAALPRIHRDPFDRMLVVQAQVEGVTLLTVDARVAEYPGPIRLL</sequence>
<proteinExistence type="predicted"/>
<evidence type="ECO:0000259" key="1">
    <source>
        <dbReference type="Pfam" id="PF01850"/>
    </source>
</evidence>
<dbReference type="Proteomes" id="UP000630353">
    <property type="component" value="Unassembled WGS sequence"/>
</dbReference>
<keyword evidence="3" id="KW-1185">Reference proteome</keyword>
<dbReference type="SUPFAM" id="SSF88723">
    <property type="entry name" value="PIN domain-like"/>
    <property type="match status" value="1"/>
</dbReference>
<dbReference type="Gene3D" id="3.40.50.1010">
    <property type="entry name" value="5'-nuclease"/>
    <property type="match status" value="1"/>
</dbReference>
<dbReference type="InterPro" id="IPR052919">
    <property type="entry name" value="TA_system_RNase"/>
</dbReference>
<accession>A0A918XSA4</accession>
<evidence type="ECO:0000313" key="2">
    <source>
        <dbReference type="EMBL" id="GHD51999.1"/>
    </source>
</evidence>